<name>A0A8J5RA00_9HYME</name>
<accession>A0A8J5RA00</accession>
<dbReference type="EMBL" id="JAAOIC020000003">
    <property type="protein sequence ID" value="KAG8042203.1"/>
    <property type="molecule type" value="Genomic_DNA"/>
</dbReference>
<evidence type="ECO:0000313" key="2">
    <source>
        <dbReference type="EMBL" id="KAG8042203.1"/>
    </source>
</evidence>
<dbReference type="OrthoDB" id="361283at2759"/>
<comment type="caution">
    <text evidence="2">The sequence shown here is derived from an EMBL/GenBank/DDBJ whole genome shotgun (WGS) entry which is preliminary data.</text>
</comment>
<feature type="domain" description="NUP210 Ig-like" evidence="1">
    <location>
        <begin position="45"/>
        <end position="142"/>
    </location>
</feature>
<dbReference type="GO" id="GO:0005643">
    <property type="term" value="C:nuclear pore"/>
    <property type="evidence" value="ECO:0007669"/>
    <property type="project" value="TreeGrafter"/>
</dbReference>
<proteinExistence type="predicted"/>
<evidence type="ECO:0000313" key="3">
    <source>
        <dbReference type="Proteomes" id="UP000729913"/>
    </source>
</evidence>
<dbReference type="InterPro" id="IPR055099">
    <property type="entry name" value="Ig_NUP210_7th"/>
</dbReference>
<gene>
    <name evidence="2" type="ORF">G9C98_000194</name>
</gene>
<keyword evidence="3" id="KW-1185">Reference proteome</keyword>
<dbReference type="InterPro" id="IPR045197">
    <property type="entry name" value="NUP210-like"/>
</dbReference>
<organism evidence="2 3">
    <name type="scientific">Cotesia typhae</name>
    <dbReference type="NCBI Taxonomy" id="2053667"/>
    <lineage>
        <taxon>Eukaryota</taxon>
        <taxon>Metazoa</taxon>
        <taxon>Ecdysozoa</taxon>
        <taxon>Arthropoda</taxon>
        <taxon>Hexapoda</taxon>
        <taxon>Insecta</taxon>
        <taxon>Pterygota</taxon>
        <taxon>Neoptera</taxon>
        <taxon>Endopterygota</taxon>
        <taxon>Hymenoptera</taxon>
        <taxon>Apocrita</taxon>
        <taxon>Ichneumonoidea</taxon>
        <taxon>Braconidae</taxon>
        <taxon>Microgastrinae</taxon>
        <taxon>Cotesia</taxon>
    </lineage>
</organism>
<dbReference type="Pfam" id="PF22962">
    <property type="entry name" value="Ig_NUP210_7th"/>
    <property type="match status" value="1"/>
</dbReference>
<evidence type="ECO:0000259" key="1">
    <source>
        <dbReference type="Pfam" id="PF22962"/>
    </source>
</evidence>
<dbReference type="PANTHER" id="PTHR23019">
    <property type="entry name" value="NUCLEAR PORE MEMBRANE GLYCOPROTEIN GP210-RELATED"/>
    <property type="match status" value="1"/>
</dbReference>
<reference evidence="2" key="1">
    <citation type="submission" date="2020-03" db="EMBL/GenBank/DDBJ databases">
        <authorList>
            <person name="Chebbi M.A."/>
            <person name="Drezen J.M."/>
        </authorList>
    </citation>
    <scope>NUCLEOTIDE SEQUENCE</scope>
    <source>
        <tissue evidence="2">Whole body</tissue>
    </source>
</reference>
<protein>
    <recommendedName>
        <fullName evidence="1">NUP210 Ig-like domain-containing protein</fullName>
    </recommendedName>
</protein>
<dbReference type="Proteomes" id="UP000729913">
    <property type="component" value="Unassembled WGS sequence"/>
</dbReference>
<dbReference type="PANTHER" id="PTHR23019:SF0">
    <property type="entry name" value="NUCLEAR PORE MEMBRANE GLYCOPROTEIN 210"/>
    <property type="match status" value="1"/>
</dbReference>
<reference evidence="2" key="2">
    <citation type="submission" date="2021-04" db="EMBL/GenBank/DDBJ databases">
        <title>Genome-wide patterns of bracovirus chromosomal integration into multiple host tissues during parasitism.</title>
        <authorList>
            <person name="Chebbi M.A.C."/>
        </authorList>
    </citation>
    <scope>NUCLEOTIDE SEQUENCE</scope>
    <source>
        <tissue evidence="2">Whole body</tissue>
    </source>
</reference>
<dbReference type="AlphaFoldDB" id="A0A8J5RA00"/>
<sequence length="261" mass="29363">MKLSLNYLMRTDIGSSSVTVAYRANGQYLMDNVTVSAYEPLTSIHPSSAETLLAVGSSRNIIFKGGPHPWTGKPNSFSREIALSDEEIIQVDELDDTVGVSIFKVTCRALGQATLTYKVFNKPFFPNCYSNGATAIVQIICSKPRYIYLQPEFKDSKNCPIGNNAERIMAHANQPLRLVVVVKDEDGKRFDNITSLNIEWTLKPSGIGSFQVSTGILEQTFVDYNVILPMTHYQTVIPKNIWVHSQYQLKLRIIRNSYWQS</sequence>